<dbReference type="InterPro" id="IPR007829">
    <property type="entry name" value="TM2"/>
</dbReference>
<evidence type="ECO:0000313" key="8">
    <source>
        <dbReference type="Proteomes" id="UP001500571"/>
    </source>
</evidence>
<comment type="caution">
    <text evidence="7">The sequence shown here is derived from an EMBL/GenBank/DDBJ whole genome shotgun (WGS) entry which is preliminary data.</text>
</comment>
<gene>
    <name evidence="7" type="ORF">GCM10009798_06640</name>
</gene>
<keyword evidence="4 5" id="KW-0472">Membrane</keyword>
<evidence type="ECO:0000256" key="2">
    <source>
        <dbReference type="ARBA" id="ARBA00022692"/>
    </source>
</evidence>
<comment type="subcellular location">
    <subcellularLocation>
        <location evidence="1">Membrane</location>
        <topology evidence="1">Multi-pass membrane protein</topology>
    </subcellularLocation>
</comment>
<dbReference type="Pfam" id="PF05154">
    <property type="entry name" value="TM2"/>
    <property type="match status" value="1"/>
</dbReference>
<feature type="transmembrane region" description="Helical" evidence="5">
    <location>
        <begin position="12"/>
        <end position="29"/>
    </location>
</feature>
<dbReference type="EMBL" id="BAAAPB010000001">
    <property type="protein sequence ID" value="GAA1950064.1"/>
    <property type="molecule type" value="Genomic_DNA"/>
</dbReference>
<keyword evidence="3 5" id="KW-1133">Transmembrane helix</keyword>
<keyword evidence="2 5" id="KW-0812">Transmembrane</keyword>
<feature type="domain" description="TM2" evidence="6">
    <location>
        <begin position="11"/>
        <end position="61"/>
    </location>
</feature>
<accession>A0ABP5BPL3</accession>
<dbReference type="Proteomes" id="UP001500571">
    <property type="component" value="Unassembled WGS sequence"/>
</dbReference>
<keyword evidence="8" id="KW-1185">Reference proteome</keyword>
<name>A0ABP5BPL3_9ACTN</name>
<reference evidence="8" key="1">
    <citation type="journal article" date="2019" name="Int. J. Syst. Evol. Microbiol.">
        <title>The Global Catalogue of Microorganisms (GCM) 10K type strain sequencing project: providing services to taxonomists for standard genome sequencing and annotation.</title>
        <authorList>
            <consortium name="The Broad Institute Genomics Platform"/>
            <consortium name="The Broad Institute Genome Sequencing Center for Infectious Disease"/>
            <person name="Wu L."/>
            <person name="Ma J."/>
        </authorList>
    </citation>
    <scope>NUCLEOTIDE SEQUENCE [LARGE SCALE GENOMIC DNA]</scope>
    <source>
        <strain evidence="8">JCM 15309</strain>
    </source>
</reference>
<evidence type="ECO:0000313" key="7">
    <source>
        <dbReference type="EMBL" id="GAA1950064.1"/>
    </source>
</evidence>
<evidence type="ECO:0000256" key="1">
    <source>
        <dbReference type="ARBA" id="ARBA00004141"/>
    </source>
</evidence>
<dbReference type="RefSeq" id="WP_344042388.1">
    <property type="nucleotide sequence ID" value="NZ_BAAAPB010000001.1"/>
</dbReference>
<sequence>MTTTVTVPTRRVNKVVFVLLCFFFGSLGVDRFMRGQVGLGLFKLLIGWWATFGIWPLVDFIIALVKLGKYQDDFIFDNAGRWVEPTAL</sequence>
<protein>
    <submittedName>
        <fullName evidence="7">TM2 domain-containing protein</fullName>
    </submittedName>
</protein>
<evidence type="ECO:0000259" key="6">
    <source>
        <dbReference type="Pfam" id="PF05154"/>
    </source>
</evidence>
<feature type="transmembrane region" description="Helical" evidence="5">
    <location>
        <begin position="41"/>
        <end position="65"/>
    </location>
</feature>
<evidence type="ECO:0000256" key="5">
    <source>
        <dbReference type="SAM" id="Phobius"/>
    </source>
</evidence>
<evidence type="ECO:0000256" key="3">
    <source>
        <dbReference type="ARBA" id="ARBA00022989"/>
    </source>
</evidence>
<proteinExistence type="predicted"/>
<organism evidence="7 8">
    <name type="scientific">Nocardioides panacihumi</name>
    <dbReference type="NCBI Taxonomy" id="400774"/>
    <lineage>
        <taxon>Bacteria</taxon>
        <taxon>Bacillati</taxon>
        <taxon>Actinomycetota</taxon>
        <taxon>Actinomycetes</taxon>
        <taxon>Propionibacteriales</taxon>
        <taxon>Nocardioidaceae</taxon>
        <taxon>Nocardioides</taxon>
    </lineage>
</organism>
<evidence type="ECO:0000256" key="4">
    <source>
        <dbReference type="ARBA" id="ARBA00023136"/>
    </source>
</evidence>